<evidence type="ECO:0000313" key="2">
    <source>
        <dbReference type="Proteomes" id="UP000030688"/>
    </source>
</evidence>
<proteinExistence type="predicted"/>
<dbReference type="Proteomes" id="UP000030688">
    <property type="component" value="Unassembled WGS sequence"/>
</dbReference>
<sequence length="84" mass="9467">MEGTSKTTSHKEVLPILEETYMTCTHNVSYTKAQVLTIWTNISTKCMGTTTTSNMHAILGTNFWVQRVPKCGYIKQYVFASLAE</sequence>
<name>W7ET09_PLAF8</name>
<gene>
    <name evidence="1" type="ORF">PFBG_05968</name>
</gene>
<organism evidence="1 2">
    <name type="scientific">Plasmodium falciparum (isolate 7G8)</name>
    <dbReference type="NCBI Taxonomy" id="57266"/>
    <lineage>
        <taxon>Eukaryota</taxon>
        <taxon>Sar</taxon>
        <taxon>Alveolata</taxon>
        <taxon>Apicomplexa</taxon>
        <taxon>Aconoidasida</taxon>
        <taxon>Haemosporida</taxon>
        <taxon>Plasmodiidae</taxon>
        <taxon>Plasmodium</taxon>
        <taxon>Plasmodium (Laverania)</taxon>
    </lineage>
</organism>
<evidence type="ECO:0000313" key="1">
    <source>
        <dbReference type="EMBL" id="EUR57321.1"/>
    </source>
</evidence>
<reference evidence="2" key="1">
    <citation type="submission" date="2007-11" db="EMBL/GenBank/DDBJ databases">
        <authorList>
            <consortium name="The Broad Institute Genome Sequencing Platform"/>
            <person name="Volkman S.K."/>
            <person name="Daily J.P."/>
            <person name="Sarr O."/>
            <person name="Ndiaye D."/>
            <person name="Ndir O."/>
            <person name="Mboup S."/>
            <person name="Lukens A."/>
            <person name="Stange-Thomann N."/>
            <person name="Mauceli E."/>
            <person name="Gnerre S."/>
            <person name="Jaffe D."/>
            <person name="Zainoun J."/>
            <person name="Wiegand R.C."/>
            <person name="Birren B."/>
            <person name="Galagan J."/>
            <person name="Lander E."/>
            <person name="Wirth D.F."/>
        </authorList>
    </citation>
    <scope>NUCLEOTIDE SEQUENCE [LARGE SCALE GENOMIC DNA]</scope>
    <source>
        <strain evidence="2">7G8</strain>
    </source>
</reference>
<dbReference type="EMBL" id="KE123668">
    <property type="protein sequence ID" value="EUR57321.1"/>
    <property type="molecule type" value="Genomic_DNA"/>
</dbReference>
<dbReference type="AlphaFoldDB" id="W7ET09"/>
<reference evidence="1 2" key="2">
    <citation type="submission" date="2013-02" db="EMBL/GenBank/DDBJ databases">
        <title>The Genome Sequence of Plasmodium falciparum 7G8.</title>
        <authorList>
            <consortium name="The Broad Institute Genome Sequencing Platform"/>
            <consortium name="The Broad Institute Genome Sequencing Center for Infectious Disease"/>
            <person name="Neafsey D."/>
            <person name="Cheeseman I."/>
            <person name="Volkman S."/>
            <person name="Adams J."/>
            <person name="Walker B."/>
            <person name="Young S.K."/>
            <person name="Zeng Q."/>
            <person name="Gargeya S."/>
            <person name="Fitzgerald M."/>
            <person name="Haas B."/>
            <person name="Abouelleil A."/>
            <person name="Alvarado L."/>
            <person name="Arachchi H.M."/>
            <person name="Berlin A.M."/>
            <person name="Chapman S.B."/>
            <person name="Dewar J."/>
            <person name="Goldberg J."/>
            <person name="Griggs A."/>
            <person name="Gujja S."/>
            <person name="Hansen M."/>
            <person name="Howarth C."/>
            <person name="Imamovic A."/>
            <person name="Larimer J."/>
            <person name="McCowan C."/>
            <person name="Murphy C."/>
            <person name="Neiman D."/>
            <person name="Pearson M."/>
            <person name="Priest M."/>
            <person name="Roberts A."/>
            <person name="Saif S."/>
            <person name="Shea T."/>
            <person name="Sisk P."/>
            <person name="Sykes S."/>
            <person name="Wortman J."/>
            <person name="Nusbaum C."/>
            <person name="Birren B."/>
        </authorList>
    </citation>
    <scope>NUCLEOTIDE SEQUENCE [LARGE SCALE GENOMIC DNA]</scope>
    <source>
        <strain evidence="1 2">7G8</strain>
    </source>
</reference>
<feature type="non-terminal residue" evidence="1">
    <location>
        <position position="84"/>
    </location>
</feature>
<accession>W7ET09</accession>
<protein>
    <submittedName>
        <fullName evidence="1">Uncharacterized protein</fullName>
    </submittedName>
</protein>